<dbReference type="EMBL" id="UGJE01000002">
    <property type="protein sequence ID" value="STQ86139.1"/>
    <property type="molecule type" value="Genomic_DNA"/>
</dbReference>
<gene>
    <name evidence="5" type="primary">queA</name>
    <name evidence="6" type="ORF">LS73_007590</name>
    <name evidence="5" type="ORF">NCTC12714_00930</name>
</gene>
<reference evidence="6 7" key="1">
    <citation type="journal article" date="2014" name="Genome Announc.">
        <title>Draft genome sequences of eight enterohepatic helicobacter species isolated from both laboratory and wild rodents.</title>
        <authorList>
            <person name="Sheh A."/>
            <person name="Shen Z."/>
            <person name="Fox J.G."/>
        </authorList>
    </citation>
    <scope>NUCLEOTIDE SEQUENCE [LARGE SCALE GENOMIC DNA]</scope>
    <source>
        <strain evidence="6 7">ST1</strain>
    </source>
</reference>
<keyword evidence="5" id="KW-0413">Isomerase</keyword>
<dbReference type="Proteomes" id="UP000255139">
    <property type="component" value="Unassembled WGS sequence"/>
</dbReference>
<dbReference type="Proteomes" id="UP000029922">
    <property type="component" value="Unassembled WGS sequence"/>
</dbReference>
<dbReference type="Gene3D" id="3.40.1780.10">
    <property type="entry name" value="QueA-like"/>
    <property type="match status" value="2"/>
</dbReference>
<evidence type="ECO:0000313" key="6">
    <source>
        <dbReference type="EMBL" id="TLD99272.1"/>
    </source>
</evidence>
<evidence type="ECO:0000313" key="5">
    <source>
        <dbReference type="EMBL" id="STQ86139.1"/>
    </source>
</evidence>
<dbReference type="GO" id="GO:0051075">
    <property type="term" value="F:S-adenosylmethionine:tRNA ribosyltransferase-isomerase activity"/>
    <property type="evidence" value="ECO:0007669"/>
    <property type="project" value="TreeGrafter"/>
</dbReference>
<dbReference type="AlphaFoldDB" id="A0A377PUH5"/>
<evidence type="ECO:0000256" key="2">
    <source>
        <dbReference type="ARBA" id="ARBA00022679"/>
    </source>
</evidence>
<keyword evidence="2 5" id="KW-0808">Transferase</keyword>
<accession>A0A377PUH5</accession>
<organism evidence="5 8">
    <name type="scientific">Helicobacter muridarum</name>
    <dbReference type="NCBI Taxonomy" id="216"/>
    <lineage>
        <taxon>Bacteria</taxon>
        <taxon>Pseudomonadati</taxon>
        <taxon>Campylobacterota</taxon>
        <taxon>Epsilonproteobacteria</taxon>
        <taxon>Campylobacterales</taxon>
        <taxon>Helicobacteraceae</taxon>
        <taxon>Helicobacter</taxon>
    </lineage>
</organism>
<dbReference type="SUPFAM" id="SSF111337">
    <property type="entry name" value="QueA-like"/>
    <property type="match status" value="1"/>
</dbReference>
<dbReference type="PANTHER" id="PTHR30307">
    <property type="entry name" value="S-ADENOSYLMETHIONINE:TRNA RIBOSYLTRANSFERASE-ISOMERASE"/>
    <property type="match status" value="1"/>
</dbReference>
<keyword evidence="1" id="KW-0963">Cytoplasm</keyword>
<dbReference type="InterPro" id="IPR036100">
    <property type="entry name" value="QueA_sf"/>
</dbReference>
<dbReference type="GO" id="GO:0008616">
    <property type="term" value="P:tRNA queuosine(34) biosynthetic process"/>
    <property type="evidence" value="ECO:0007669"/>
    <property type="project" value="UniProtKB-KW"/>
</dbReference>
<keyword evidence="3" id="KW-0949">S-adenosyl-L-methionine</keyword>
<dbReference type="InterPro" id="IPR042118">
    <property type="entry name" value="QueA_dom1"/>
</dbReference>
<dbReference type="EMBL" id="JRPD02000019">
    <property type="protein sequence ID" value="TLD99272.1"/>
    <property type="molecule type" value="Genomic_DNA"/>
</dbReference>
<evidence type="ECO:0000313" key="8">
    <source>
        <dbReference type="Proteomes" id="UP000255139"/>
    </source>
</evidence>
<evidence type="ECO:0000256" key="3">
    <source>
        <dbReference type="ARBA" id="ARBA00022691"/>
    </source>
</evidence>
<keyword evidence="8" id="KW-1185">Reference proteome</keyword>
<evidence type="ECO:0000313" key="7">
    <source>
        <dbReference type="Proteomes" id="UP000029922"/>
    </source>
</evidence>
<dbReference type="InterPro" id="IPR003699">
    <property type="entry name" value="QueA"/>
</dbReference>
<keyword evidence="4" id="KW-0671">Queuosine biosynthesis</keyword>
<proteinExistence type="predicted"/>
<dbReference type="EC" id="5.-.-.-" evidence="5"/>
<evidence type="ECO:0000256" key="4">
    <source>
        <dbReference type="ARBA" id="ARBA00022785"/>
    </source>
</evidence>
<sequence>MIAYNKDYRDLFLDSYSFSLPQNLIATSPKYPKESAKLLVYYKDTGEIIHTTFASLFDFIPRDYLIVLNNTKVIPARFYASKLDKPISYDTSISISYLHNKVREFLYHKPLGELRHLVQIRGRVRQNDFFMASDLKTLVRVIRVLDYGYKEVLFYDILSISSATKHGNLEFTESNIYSISPMSDFQVIAFLRECGKVPIPPYIKREANIKDAVDYQSIFASIDGSVAAPTASLHFSESMFAFLKENFHYTFVTLHIGAGTFAPIKTNSILEHRIHSEYCSIADSSAIKIAKHNKILCVGTTALRCIEWFARTSAYEQGFDLEANLNNKCLHNDKSINIGISKDRLVLSKNIEDKQGQDRQIGVLCGENSLFLHPFNPPRLANALLTNFHLPKSSLLLLVSSLIGREEVLRVYDNAIRSRYRFYSYGDGMLII</sequence>
<dbReference type="Pfam" id="PF02547">
    <property type="entry name" value="Queuosine_synth"/>
    <property type="match status" value="1"/>
</dbReference>
<dbReference type="RefSeq" id="WP_034557961.1">
    <property type="nucleotide sequence ID" value="NZ_FZML01000012.1"/>
</dbReference>
<dbReference type="PANTHER" id="PTHR30307:SF0">
    <property type="entry name" value="S-ADENOSYLMETHIONINE:TRNA RIBOSYLTRANSFERASE-ISOMERASE"/>
    <property type="match status" value="1"/>
</dbReference>
<reference evidence="5 8" key="2">
    <citation type="submission" date="2018-06" db="EMBL/GenBank/DDBJ databases">
        <authorList>
            <consortium name="Pathogen Informatics"/>
            <person name="Doyle S."/>
        </authorList>
    </citation>
    <scope>NUCLEOTIDE SEQUENCE [LARGE SCALE GENOMIC DNA]</scope>
    <source>
        <strain evidence="5 8">NCTC12714</strain>
    </source>
</reference>
<evidence type="ECO:0000256" key="1">
    <source>
        <dbReference type="ARBA" id="ARBA00022490"/>
    </source>
</evidence>
<protein>
    <submittedName>
        <fullName evidence="5">S-adenosylmethionine--tRNA ribosyltransferase-isomerase</fullName>
        <ecNumber evidence="5">5.-.-.-</ecNumber>
    </submittedName>
    <submittedName>
        <fullName evidence="6">S-adenosylmethionine:tRNA ribosyltransferase-isomerase</fullName>
    </submittedName>
</protein>
<name>A0A377PUH5_9HELI</name>
<dbReference type="OrthoDB" id="9805933at2"/>